<sequence length="105" mass="11840">MVSSLMSNTLPLAPLIRTMCHLIAVLVPEVCLLMRTRPNQAKKTTPSRPSKPMHRPKHLFESFLVSCIAQGRYHQSTNLFPHFGRCCACQEGLREQSRISILAPI</sequence>
<dbReference type="EMBL" id="MU003843">
    <property type="protein sequence ID" value="KAF2717455.1"/>
    <property type="molecule type" value="Genomic_DNA"/>
</dbReference>
<dbReference type="Proteomes" id="UP000799441">
    <property type="component" value="Unassembled WGS sequence"/>
</dbReference>
<gene>
    <name evidence="2" type="ORF">K431DRAFT_153449</name>
</gene>
<reference evidence="2" key="1">
    <citation type="journal article" date="2020" name="Stud. Mycol.">
        <title>101 Dothideomycetes genomes: a test case for predicting lifestyles and emergence of pathogens.</title>
        <authorList>
            <person name="Haridas S."/>
            <person name="Albert R."/>
            <person name="Binder M."/>
            <person name="Bloem J."/>
            <person name="Labutti K."/>
            <person name="Salamov A."/>
            <person name="Andreopoulos B."/>
            <person name="Baker S."/>
            <person name="Barry K."/>
            <person name="Bills G."/>
            <person name="Bluhm B."/>
            <person name="Cannon C."/>
            <person name="Castanera R."/>
            <person name="Culley D."/>
            <person name="Daum C."/>
            <person name="Ezra D."/>
            <person name="Gonzalez J."/>
            <person name="Henrissat B."/>
            <person name="Kuo A."/>
            <person name="Liang C."/>
            <person name="Lipzen A."/>
            <person name="Lutzoni F."/>
            <person name="Magnuson J."/>
            <person name="Mondo S."/>
            <person name="Nolan M."/>
            <person name="Ohm R."/>
            <person name="Pangilinan J."/>
            <person name="Park H.-J."/>
            <person name="Ramirez L."/>
            <person name="Alfaro M."/>
            <person name="Sun H."/>
            <person name="Tritt A."/>
            <person name="Yoshinaga Y."/>
            <person name="Zwiers L.-H."/>
            <person name="Turgeon B."/>
            <person name="Goodwin S."/>
            <person name="Spatafora J."/>
            <person name="Crous P."/>
            <person name="Grigoriev I."/>
        </authorList>
    </citation>
    <scope>NUCLEOTIDE SEQUENCE</scope>
    <source>
        <strain evidence="2">CBS 116435</strain>
    </source>
</reference>
<protein>
    <submittedName>
        <fullName evidence="2">Uncharacterized protein</fullName>
    </submittedName>
</protein>
<accession>A0A9P4Q0X4</accession>
<dbReference type="AlphaFoldDB" id="A0A9P4Q0X4"/>
<evidence type="ECO:0000313" key="2">
    <source>
        <dbReference type="EMBL" id="KAF2717455.1"/>
    </source>
</evidence>
<keyword evidence="1" id="KW-1133">Transmembrane helix</keyword>
<name>A0A9P4Q0X4_9PEZI</name>
<keyword evidence="1" id="KW-0472">Membrane</keyword>
<evidence type="ECO:0000313" key="3">
    <source>
        <dbReference type="Proteomes" id="UP000799441"/>
    </source>
</evidence>
<evidence type="ECO:0000256" key="1">
    <source>
        <dbReference type="SAM" id="Phobius"/>
    </source>
</evidence>
<comment type="caution">
    <text evidence="2">The sequence shown here is derived from an EMBL/GenBank/DDBJ whole genome shotgun (WGS) entry which is preliminary data.</text>
</comment>
<proteinExistence type="predicted"/>
<feature type="transmembrane region" description="Helical" evidence="1">
    <location>
        <begin position="12"/>
        <end position="34"/>
    </location>
</feature>
<organism evidence="2 3">
    <name type="scientific">Polychaeton citri CBS 116435</name>
    <dbReference type="NCBI Taxonomy" id="1314669"/>
    <lineage>
        <taxon>Eukaryota</taxon>
        <taxon>Fungi</taxon>
        <taxon>Dikarya</taxon>
        <taxon>Ascomycota</taxon>
        <taxon>Pezizomycotina</taxon>
        <taxon>Dothideomycetes</taxon>
        <taxon>Dothideomycetidae</taxon>
        <taxon>Capnodiales</taxon>
        <taxon>Capnodiaceae</taxon>
        <taxon>Polychaeton</taxon>
    </lineage>
</organism>
<keyword evidence="1" id="KW-0812">Transmembrane</keyword>
<keyword evidence="3" id="KW-1185">Reference proteome</keyword>